<evidence type="ECO:0000256" key="1">
    <source>
        <dbReference type="SAM" id="MobiDB-lite"/>
    </source>
</evidence>
<keyword evidence="3" id="KW-1185">Reference proteome</keyword>
<name>A0A2Z7BQW0_9LAMI</name>
<dbReference type="AlphaFoldDB" id="A0A2Z7BQW0"/>
<accession>A0A2Z7BQW0</accession>
<organism evidence="2 3">
    <name type="scientific">Dorcoceras hygrometricum</name>
    <dbReference type="NCBI Taxonomy" id="472368"/>
    <lineage>
        <taxon>Eukaryota</taxon>
        <taxon>Viridiplantae</taxon>
        <taxon>Streptophyta</taxon>
        <taxon>Embryophyta</taxon>
        <taxon>Tracheophyta</taxon>
        <taxon>Spermatophyta</taxon>
        <taxon>Magnoliopsida</taxon>
        <taxon>eudicotyledons</taxon>
        <taxon>Gunneridae</taxon>
        <taxon>Pentapetalae</taxon>
        <taxon>asterids</taxon>
        <taxon>lamiids</taxon>
        <taxon>Lamiales</taxon>
        <taxon>Gesneriaceae</taxon>
        <taxon>Didymocarpoideae</taxon>
        <taxon>Trichosporeae</taxon>
        <taxon>Loxocarpinae</taxon>
        <taxon>Dorcoceras</taxon>
    </lineage>
</organism>
<protein>
    <submittedName>
        <fullName evidence="2">Uncharacterized protein</fullName>
    </submittedName>
</protein>
<evidence type="ECO:0000313" key="3">
    <source>
        <dbReference type="Proteomes" id="UP000250235"/>
    </source>
</evidence>
<proteinExistence type="predicted"/>
<gene>
    <name evidence="2" type="ORF">F511_13753</name>
</gene>
<dbReference type="EMBL" id="KV003167">
    <property type="protein sequence ID" value="KZV37022.1"/>
    <property type="molecule type" value="Genomic_DNA"/>
</dbReference>
<evidence type="ECO:0000313" key="2">
    <source>
        <dbReference type="EMBL" id="KZV37022.1"/>
    </source>
</evidence>
<feature type="region of interest" description="Disordered" evidence="1">
    <location>
        <begin position="78"/>
        <end position="102"/>
    </location>
</feature>
<reference evidence="2 3" key="1">
    <citation type="journal article" date="2015" name="Proc. Natl. Acad. Sci. U.S.A.">
        <title>The resurrection genome of Boea hygrometrica: A blueprint for survival of dehydration.</title>
        <authorList>
            <person name="Xiao L."/>
            <person name="Yang G."/>
            <person name="Zhang L."/>
            <person name="Yang X."/>
            <person name="Zhao S."/>
            <person name="Ji Z."/>
            <person name="Zhou Q."/>
            <person name="Hu M."/>
            <person name="Wang Y."/>
            <person name="Chen M."/>
            <person name="Xu Y."/>
            <person name="Jin H."/>
            <person name="Xiao X."/>
            <person name="Hu G."/>
            <person name="Bao F."/>
            <person name="Hu Y."/>
            <person name="Wan P."/>
            <person name="Li L."/>
            <person name="Deng X."/>
            <person name="Kuang T."/>
            <person name="Xiang C."/>
            <person name="Zhu J.K."/>
            <person name="Oliver M.J."/>
            <person name="He Y."/>
        </authorList>
    </citation>
    <scope>NUCLEOTIDE SEQUENCE [LARGE SCALE GENOMIC DNA]</scope>
    <source>
        <strain evidence="3">cv. XS01</strain>
    </source>
</reference>
<sequence>MTTNRVQATQIHHLLSQHKQLLKDRSTEKQQLRATNSTTAILPHVTQQRAINNTRQALNTYPNKLGRKPTLMLTDYTREMSSHTSPASSKRPKTINEASQQEESNATILTSIGAVYRRLSKKIRSLTLLKTNATNAESSSLIQYAAFQLIQTTTYQLIQTMTFSYSLLKHASALSIAPATTDLATTAEHNHSATTADVTTTER</sequence>
<dbReference type="Proteomes" id="UP000250235">
    <property type="component" value="Unassembled WGS sequence"/>
</dbReference>